<dbReference type="EMBL" id="CP048620">
    <property type="protein sequence ID" value="QPJ66452.1"/>
    <property type="molecule type" value="Genomic_DNA"/>
</dbReference>
<proteinExistence type="predicted"/>
<keyword evidence="2" id="KW-0472">Membrane</keyword>
<keyword evidence="2" id="KW-1133">Transmembrane helix</keyword>
<evidence type="ECO:0000313" key="3">
    <source>
        <dbReference type="EMBL" id="QPJ66452.1"/>
    </source>
</evidence>
<organism evidence="3 4">
    <name type="scientific">Candidatus Nitrohelix vancouverensis</name>
    <dbReference type="NCBI Taxonomy" id="2705534"/>
    <lineage>
        <taxon>Bacteria</taxon>
        <taxon>Pseudomonadati</taxon>
        <taxon>Nitrospinota/Tectimicrobiota group</taxon>
        <taxon>Nitrospinota</taxon>
        <taxon>Nitrospinia</taxon>
        <taxon>Nitrospinales</taxon>
        <taxon>Nitrospinaceae</taxon>
        <taxon>Candidatus Nitrohelix</taxon>
    </lineage>
</organism>
<dbReference type="AlphaFoldDB" id="A0A7T0C4J0"/>
<feature type="transmembrane region" description="Helical" evidence="2">
    <location>
        <begin position="29"/>
        <end position="46"/>
    </location>
</feature>
<dbReference type="InterPro" id="IPR025921">
    <property type="entry name" value="HmuY"/>
</dbReference>
<dbReference type="Proteomes" id="UP000594464">
    <property type="component" value="Chromosome"/>
</dbReference>
<accession>A0A7T0C4J0</accession>
<reference evidence="4" key="1">
    <citation type="submission" date="2020-02" db="EMBL/GenBank/DDBJ databases">
        <title>Genomic and physiological characterization of two novel Nitrospinaceae genera.</title>
        <authorList>
            <person name="Mueller A.J."/>
            <person name="Jung M.-Y."/>
            <person name="Strachan C.R."/>
            <person name="Herbold C.W."/>
            <person name="Kirkegaard R.H."/>
            <person name="Daims H."/>
        </authorList>
    </citation>
    <scope>NUCLEOTIDE SEQUENCE [LARGE SCALE GENOMIC DNA]</scope>
</reference>
<gene>
    <name evidence="3" type="ORF">G3M78_14020</name>
</gene>
<dbReference type="KEGG" id="nva:G3M78_14020"/>
<sequence>MQPVNEVNEHSNAPSADPKGSRAKFWRNLFAANFLLSLFLIGLFWFPQKFSQLENFFNSPSVNLPQKVDASASQDAQIPEEKADSRLLPTRYAIINASNDEKYVYFDFSTGKQVDIFDKSSIEWDLALRRSKIISNGGATNQFGKAGLYDLGEVDFDSVEEVPTEDYVTDIPTRTETENPVLMQWYKYNFLTHKLTPKKNIYAIRTADNKFVKIQFISFYCDNDETGCIRIQYAYQDNGSNSFLKTETAQTSPSKAAQETLS</sequence>
<dbReference type="CDD" id="cd12105">
    <property type="entry name" value="HmuY"/>
    <property type="match status" value="1"/>
</dbReference>
<keyword evidence="2" id="KW-0812">Transmembrane</keyword>
<protein>
    <submittedName>
        <fullName evidence="3">Uncharacterized protein</fullName>
    </submittedName>
</protein>
<name>A0A7T0C4J0_9BACT</name>
<dbReference type="Pfam" id="PF14064">
    <property type="entry name" value="HmuY"/>
    <property type="match status" value="1"/>
</dbReference>
<evidence type="ECO:0000256" key="1">
    <source>
        <dbReference type="SAM" id="MobiDB-lite"/>
    </source>
</evidence>
<evidence type="ECO:0000313" key="4">
    <source>
        <dbReference type="Proteomes" id="UP000594464"/>
    </source>
</evidence>
<evidence type="ECO:0000256" key="2">
    <source>
        <dbReference type="SAM" id="Phobius"/>
    </source>
</evidence>
<feature type="region of interest" description="Disordered" evidence="1">
    <location>
        <begin position="1"/>
        <end position="20"/>
    </location>
</feature>